<keyword evidence="2" id="KW-1185">Reference proteome</keyword>
<sequence>MPNVCGTRQYGVMDPDTLRTARLRSHRLTAPARSVADAARHMLAVQAQDFGAGRWALAARAAGAPELSAVDRLFNRGTLVRAWTQRGTLHIIAAEDLAWMLSVTGERQLQKAAPRYRELGLGHDQLATAERVIRRALSGGNGLTRLELFDVLEKAGIEPSGQRGLFAVQNLALRGLICQGPVVPRPGGVSRDQQFVLTEEHIAESAAPSDPASEFFVRYIVGHGPATAEDFAWWAGVTLGAARAAAAASVDDERIRQIDDGMFVASSMPRRNASAASVVALGSFEEYYISYSDRTIACPPELLAAIGPGKNGMVRPIIIADGVVVGTWRHSTAVGRHTDGPVPEMLADGAARGIDVYAALHRYAAFIAG</sequence>
<gene>
    <name evidence="1" type="ORF">QFZ46_002963</name>
</gene>
<protein>
    <recommendedName>
        <fullName evidence="3">Winged helix DNA-binding domain-containing protein</fullName>
    </recommendedName>
</protein>
<reference evidence="1 2" key="1">
    <citation type="submission" date="2023-07" db="EMBL/GenBank/DDBJ databases">
        <title>Comparative genomics of wheat-associated soil bacteria to identify genetic determinants of phenazine resistance.</title>
        <authorList>
            <person name="Mouncey N."/>
        </authorList>
    </citation>
    <scope>NUCLEOTIDE SEQUENCE [LARGE SCALE GENOMIC DNA]</scope>
    <source>
        <strain evidence="1 2">W2I7</strain>
    </source>
</reference>
<dbReference type="Pfam" id="PF06224">
    <property type="entry name" value="AlkZ-like"/>
    <property type="match status" value="1"/>
</dbReference>
<dbReference type="PANTHER" id="PTHR38479:SF2">
    <property type="entry name" value="WINGED HELIX DNA-BINDING DOMAIN-CONTAINING PROTEIN"/>
    <property type="match status" value="1"/>
</dbReference>
<name>A0ABU0PBT0_9MICO</name>
<evidence type="ECO:0008006" key="3">
    <source>
        <dbReference type="Google" id="ProtNLM"/>
    </source>
</evidence>
<proteinExistence type="predicted"/>
<accession>A0ABU0PBT0</accession>
<dbReference type="InterPro" id="IPR009351">
    <property type="entry name" value="AlkZ-like"/>
</dbReference>
<organism evidence="1 2">
    <name type="scientific">Microbacterium murale</name>
    <dbReference type="NCBI Taxonomy" id="1081040"/>
    <lineage>
        <taxon>Bacteria</taxon>
        <taxon>Bacillati</taxon>
        <taxon>Actinomycetota</taxon>
        <taxon>Actinomycetes</taxon>
        <taxon>Micrococcales</taxon>
        <taxon>Microbacteriaceae</taxon>
        <taxon>Microbacterium</taxon>
    </lineage>
</organism>
<dbReference type="PANTHER" id="PTHR38479">
    <property type="entry name" value="LMO0824 PROTEIN"/>
    <property type="match status" value="1"/>
</dbReference>
<comment type="caution">
    <text evidence="1">The sequence shown here is derived from an EMBL/GenBank/DDBJ whole genome shotgun (WGS) entry which is preliminary data.</text>
</comment>
<evidence type="ECO:0000313" key="1">
    <source>
        <dbReference type="EMBL" id="MDQ0644803.1"/>
    </source>
</evidence>
<dbReference type="EMBL" id="JAUSXK010000001">
    <property type="protein sequence ID" value="MDQ0644803.1"/>
    <property type="molecule type" value="Genomic_DNA"/>
</dbReference>
<evidence type="ECO:0000313" key="2">
    <source>
        <dbReference type="Proteomes" id="UP001239085"/>
    </source>
</evidence>
<dbReference type="Proteomes" id="UP001239085">
    <property type="component" value="Unassembled WGS sequence"/>
</dbReference>